<feature type="compositionally biased region" description="Polar residues" evidence="1">
    <location>
        <begin position="42"/>
        <end position="59"/>
    </location>
</feature>
<feature type="compositionally biased region" description="Basic residues" evidence="1">
    <location>
        <begin position="62"/>
        <end position="74"/>
    </location>
</feature>
<organism evidence="2 3">
    <name type="scientific">Folsomia candida</name>
    <name type="common">Springtail</name>
    <dbReference type="NCBI Taxonomy" id="158441"/>
    <lineage>
        <taxon>Eukaryota</taxon>
        <taxon>Metazoa</taxon>
        <taxon>Ecdysozoa</taxon>
        <taxon>Arthropoda</taxon>
        <taxon>Hexapoda</taxon>
        <taxon>Collembola</taxon>
        <taxon>Entomobryomorpha</taxon>
        <taxon>Isotomoidea</taxon>
        <taxon>Isotomidae</taxon>
        <taxon>Proisotominae</taxon>
        <taxon>Folsomia</taxon>
    </lineage>
</organism>
<feature type="compositionally biased region" description="Basic residues" evidence="1">
    <location>
        <begin position="137"/>
        <end position="152"/>
    </location>
</feature>
<feature type="region of interest" description="Disordered" evidence="1">
    <location>
        <begin position="795"/>
        <end position="819"/>
    </location>
</feature>
<feature type="compositionally biased region" description="Low complexity" evidence="1">
    <location>
        <begin position="75"/>
        <end position="92"/>
    </location>
</feature>
<evidence type="ECO:0000313" key="3">
    <source>
        <dbReference type="Proteomes" id="UP000198287"/>
    </source>
</evidence>
<proteinExistence type="predicted"/>
<reference evidence="2 3" key="1">
    <citation type="submission" date="2015-12" db="EMBL/GenBank/DDBJ databases">
        <title>The genome of Folsomia candida.</title>
        <authorList>
            <person name="Faddeeva A."/>
            <person name="Derks M.F."/>
            <person name="Anvar Y."/>
            <person name="Smit S."/>
            <person name="Van Straalen N."/>
            <person name="Roelofs D."/>
        </authorList>
    </citation>
    <scope>NUCLEOTIDE SEQUENCE [LARGE SCALE GENOMIC DNA]</scope>
    <source>
        <strain evidence="2 3">VU population</strain>
        <tissue evidence="2">Whole body</tissue>
    </source>
</reference>
<dbReference type="EMBL" id="LNIX01000003">
    <property type="protein sequence ID" value="OXA58843.1"/>
    <property type="molecule type" value="Genomic_DNA"/>
</dbReference>
<feature type="region of interest" description="Disordered" evidence="1">
    <location>
        <begin position="839"/>
        <end position="860"/>
    </location>
</feature>
<evidence type="ECO:0000256" key="1">
    <source>
        <dbReference type="SAM" id="MobiDB-lite"/>
    </source>
</evidence>
<accession>A0A226EMC4</accession>
<feature type="compositionally biased region" description="Basic residues" evidence="1">
    <location>
        <begin position="1"/>
        <end position="13"/>
    </location>
</feature>
<feature type="compositionally biased region" description="Basic residues" evidence="1">
    <location>
        <begin position="735"/>
        <end position="744"/>
    </location>
</feature>
<protein>
    <submittedName>
        <fullName evidence="2">Uncharacterized protein</fullName>
    </submittedName>
</protein>
<gene>
    <name evidence="2" type="ORF">Fcan01_07323</name>
</gene>
<feature type="compositionally biased region" description="Basic residues" evidence="1">
    <location>
        <begin position="446"/>
        <end position="459"/>
    </location>
</feature>
<feature type="compositionally biased region" description="Low complexity" evidence="1">
    <location>
        <begin position="25"/>
        <end position="41"/>
    </location>
</feature>
<name>A0A226EMC4_FOLCA</name>
<feature type="region of interest" description="Disordered" evidence="1">
    <location>
        <begin position="713"/>
        <end position="752"/>
    </location>
</feature>
<feature type="region of interest" description="Disordered" evidence="1">
    <location>
        <begin position="930"/>
        <end position="951"/>
    </location>
</feature>
<feature type="region of interest" description="Disordered" evidence="1">
    <location>
        <begin position="137"/>
        <end position="192"/>
    </location>
</feature>
<evidence type="ECO:0000313" key="2">
    <source>
        <dbReference type="EMBL" id="OXA58843.1"/>
    </source>
</evidence>
<sequence>MGVRTKHYDHRHRSQEASQLQNQPATNEAANGEGTNNNHNASTAEVQIPPSSLAISTTKPKGGGKSKRKSRKAKAGNNNNNSNKKAASSSTLPAPPTPSTPTVKPLIITIPKSQSPTVATILDQSASLIAVAPIAKPKKPARKRKQRGRGGKIKITPTEPAAEEKVEITKKTPVGKSPSPPNISSKAVVSKSDIKSNISNIKKDEQIAETVTPSNNPSKNGILKTTNKIKKGMRNLMERTNKILERSRKKPQRKKSPVKPRILPARASARLCVRKNSGEHEQGIMRSDIPLRTVELIRRPLELREPATKLLYLASLSLYPTVDPESDTTPIVIISEEIPNLNGNKKPRMRNLELPLLPNWRCTSFHPPSRATLGDDSVILRDSIASPDLKGNTSGNQKPSRKRKIADKKPAEETLNPITVEVVEPNKEKKVKLATSTADKNASKPPKTKTSNKRSKKNASAKPQCVEINSATVEKDVVASLADTLESQPTPMQQTEVITNDKITLKQLIPVPSEPRPSQLSSAAISEMLNFQGSAMDLTNTMLKYPFDSGLTISSSASPRPPLPEIFIKQPCSKPTNQVKSSNIIMPNQFASLSGTTFTAIDDKSSSSAPFILPHTSSSSTVVVSSSEEPMVRQKIMPTPSEMLLSVNPATNTDISTDQQINKSVKPAPVKRKRKSLETIIKEIPKTKCQTKLNQEQASELPMFSFNSVTAVAPPPPQQLPSSNPSILEGLMKNPTKKPSRKTKIVPPLPHQSLQSMQPAMSLINMQNPVSMTVPLQPAPANSNLVPVLCKDNTSINKEPVKQRNKKQQKPQFQLPMPLPIPLPPGLLNYASLLPGSNFSDVPNKPRKPRKPKTNSAALGGEIPAMYQPARSSHPSPNGSTPSQMASIPYLPSHLQAFYHSTPVGNIVKDLMYNDPDQALDLCVKAAIPVPKPSQPKKSKKSNKAPTTGMKSLLKPLNVEEDGPLNLVISRSIIAQGPAIVKNPDEGRDSLTLPLTETLKQQGNLENVKQMLARLHTKIAPAVNGVQLITIE</sequence>
<dbReference type="AlphaFoldDB" id="A0A226EMC4"/>
<keyword evidence="3" id="KW-1185">Reference proteome</keyword>
<feature type="region of interest" description="Disordered" evidence="1">
    <location>
        <begin position="1"/>
        <end position="108"/>
    </location>
</feature>
<comment type="caution">
    <text evidence="2">The sequence shown here is derived from an EMBL/GenBank/DDBJ whole genome shotgun (WGS) entry which is preliminary data.</text>
</comment>
<feature type="region of interest" description="Disordered" evidence="1">
    <location>
        <begin position="384"/>
        <end position="467"/>
    </location>
</feature>
<dbReference type="Proteomes" id="UP000198287">
    <property type="component" value="Unassembled WGS sequence"/>
</dbReference>